<proteinExistence type="inferred from homology"/>
<dbReference type="PANTHER" id="PTHR35201">
    <property type="entry name" value="TERPENE SYNTHASE"/>
    <property type="match status" value="1"/>
</dbReference>
<dbReference type="SFLD" id="SFLDG01020">
    <property type="entry name" value="Terpene_Cyclase_Like_2"/>
    <property type="match status" value="1"/>
</dbReference>
<evidence type="ECO:0000256" key="2">
    <source>
        <dbReference type="ARBA" id="ARBA00006333"/>
    </source>
</evidence>
<dbReference type="Gene3D" id="1.10.600.10">
    <property type="entry name" value="Farnesyl Diphosphate Synthase"/>
    <property type="match status" value="1"/>
</dbReference>
<gene>
    <name evidence="5" type="ORF">NA56DRAFT_616313</name>
</gene>
<reference evidence="5 6" key="1">
    <citation type="submission" date="2016-05" db="EMBL/GenBank/DDBJ databases">
        <title>A degradative enzymes factory behind the ericoid mycorrhizal symbiosis.</title>
        <authorList>
            <consortium name="DOE Joint Genome Institute"/>
            <person name="Martino E."/>
            <person name="Morin E."/>
            <person name="Grelet G."/>
            <person name="Kuo A."/>
            <person name="Kohler A."/>
            <person name="Daghino S."/>
            <person name="Barry K."/>
            <person name="Choi C."/>
            <person name="Cichocki N."/>
            <person name="Clum A."/>
            <person name="Copeland A."/>
            <person name="Hainaut M."/>
            <person name="Haridas S."/>
            <person name="Labutti K."/>
            <person name="Lindquist E."/>
            <person name="Lipzen A."/>
            <person name="Khouja H.-R."/>
            <person name="Murat C."/>
            <person name="Ohm R."/>
            <person name="Olson A."/>
            <person name="Spatafora J."/>
            <person name="Veneault-Fourrey C."/>
            <person name="Henrissat B."/>
            <person name="Grigoriev I."/>
            <person name="Martin F."/>
            <person name="Perotto S."/>
        </authorList>
    </citation>
    <scope>NUCLEOTIDE SEQUENCE [LARGE SCALE GENOMIC DNA]</scope>
    <source>
        <strain evidence="5 6">UAMH 7357</strain>
    </source>
</reference>
<dbReference type="Proteomes" id="UP000235672">
    <property type="component" value="Unassembled WGS sequence"/>
</dbReference>
<dbReference type="PANTHER" id="PTHR35201:SF4">
    <property type="entry name" value="BETA-PINACENE SYNTHASE-RELATED"/>
    <property type="match status" value="1"/>
</dbReference>
<dbReference type="InterPro" id="IPR008949">
    <property type="entry name" value="Isoprenoid_synthase_dom_sf"/>
</dbReference>
<evidence type="ECO:0000256" key="1">
    <source>
        <dbReference type="ARBA" id="ARBA00001946"/>
    </source>
</evidence>
<dbReference type="GO" id="GO:0046872">
    <property type="term" value="F:metal ion binding"/>
    <property type="evidence" value="ECO:0007669"/>
    <property type="project" value="UniProtKB-KW"/>
</dbReference>
<keyword evidence="6" id="KW-1185">Reference proteome</keyword>
<dbReference type="AlphaFoldDB" id="A0A2J6QL90"/>
<dbReference type="GO" id="GO:0010333">
    <property type="term" value="F:terpene synthase activity"/>
    <property type="evidence" value="ECO:0007669"/>
    <property type="project" value="InterPro"/>
</dbReference>
<keyword evidence="4" id="KW-0479">Metal-binding</keyword>
<evidence type="ECO:0000256" key="4">
    <source>
        <dbReference type="RuleBase" id="RU366034"/>
    </source>
</evidence>
<evidence type="ECO:0000313" key="5">
    <source>
        <dbReference type="EMBL" id="PMD27043.1"/>
    </source>
</evidence>
<comment type="cofactor">
    <cofactor evidence="1 4">
        <name>Mg(2+)</name>
        <dbReference type="ChEBI" id="CHEBI:18420"/>
    </cofactor>
</comment>
<name>A0A2J6QL90_9HELO</name>
<evidence type="ECO:0000256" key="3">
    <source>
        <dbReference type="ARBA" id="ARBA00022842"/>
    </source>
</evidence>
<dbReference type="GO" id="GO:0008299">
    <property type="term" value="P:isoprenoid biosynthetic process"/>
    <property type="evidence" value="ECO:0007669"/>
    <property type="project" value="UniProtKB-ARBA"/>
</dbReference>
<keyword evidence="3 4" id="KW-0460">Magnesium</keyword>
<dbReference type="EMBL" id="KZ613466">
    <property type="protein sequence ID" value="PMD27043.1"/>
    <property type="molecule type" value="Genomic_DNA"/>
</dbReference>
<keyword evidence="4" id="KW-0456">Lyase</keyword>
<dbReference type="Pfam" id="PF19086">
    <property type="entry name" value="Terpene_syn_C_2"/>
    <property type="match status" value="1"/>
</dbReference>
<accession>A0A2J6QL90</accession>
<dbReference type="SUPFAM" id="SSF48576">
    <property type="entry name" value="Terpenoid synthases"/>
    <property type="match status" value="1"/>
</dbReference>
<comment type="similarity">
    <text evidence="2 4">Belongs to the terpene synthase family.</text>
</comment>
<organism evidence="5 6">
    <name type="scientific">Hyaloscypha hepaticicola</name>
    <dbReference type="NCBI Taxonomy" id="2082293"/>
    <lineage>
        <taxon>Eukaryota</taxon>
        <taxon>Fungi</taxon>
        <taxon>Dikarya</taxon>
        <taxon>Ascomycota</taxon>
        <taxon>Pezizomycotina</taxon>
        <taxon>Leotiomycetes</taxon>
        <taxon>Helotiales</taxon>
        <taxon>Hyaloscyphaceae</taxon>
        <taxon>Hyaloscypha</taxon>
    </lineage>
</organism>
<dbReference type="SFLD" id="SFLDS00005">
    <property type="entry name" value="Isoprenoid_Synthase_Type_I"/>
    <property type="match status" value="1"/>
</dbReference>
<dbReference type="EC" id="4.2.3.-" evidence="4"/>
<dbReference type="STRING" id="1745343.A0A2J6QL90"/>
<dbReference type="InterPro" id="IPR034686">
    <property type="entry name" value="Terpene_cyclase-like_2"/>
</dbReference>
<sequence>MIVPTILLPDLEANWMWPRRVNPHTQNIKQECLEWVASFGAFTPEAQKAFDKCNFNLLAGLSYPWLTMGQLRSACDLMNLFFIFDEHSDKCEADEVWNQVDIIMDALRHPDKPRPEGEWIGGEVARQFWSRILKISTPTFQSRFLKTWEEYLRGTAQQAEDRSRAHIRDIASYLEVRRRTIGAKPSFNILEMDMDLPDEVKYNPTILELELLAIDLTIIANDVLSYNKEQASGDDEHNLITIAMKEHNTDVQGAIDWTSMLHAEMVKRFNELYREIPRWGGPLDLDVQSYMNGMAQWVVANVQWSYESERYFGKQGLEVKKTRMLCLLQKNSKLNRHGGIGPVVVDDVLL</sequence>
<protein>
    <recommendedName>
        <fullName evidence="4">Terpene synthase</fullName>
        <ecNumber evidence="4">4.2.3.-</ecNumber>
    </recommendedName>
</protein>
<evidence type="ECO:0000313" key="6">
    <source>
        <dbReference type="Proteomes" id="UP000235672"/>
    </source>
</evidence>
<dbReference type="OrthoDB" id="6486656at2759"/>